<keyword evidence="2" id="KW-1185">Reference proteome</keyword>
<name>A0AAV4NY80_9ARAC</name>
<comment type="caution">
    <text evidence="1">The sequence shown here is derived from an EMBL/GenBank/DDBJ whole genome shotgun (WGS) entry which is preliminary data.</text>
</comment>
<evidence type="ECO:0000313" key="2">
    <source>
        <dbReference type="Proteomes" id="UP001054837"/>
    </source>
</evidence>
<dbReference type="Proteomes" id="UP001054837">
    <property type="component" value="Unassembled WGS sequence"/>
</dbReference>
<protein>
    <recommendedName>
        <fullName evidence="3">Secreted protein</fullName>
    </recommendedName>
</protein>
<proteinExistence type="predicted"/>
<reference evidence="1 2" key="1">
    <citation type="submission" date="2021-06" db="EMBL/GenBank/DDBJ databases">
        <title>Caerostris darwini draft genome.</title>
        <authorList>
            <person name="Kono N."/>
            <person name="Arakawa K."/>
        </authorList>
    </citation>
    <scope>NUCLEOTIDE SEQUENCE [LARGE SCALE GENOMIC DNA]</scope>
</reference>
<evidence type="ECO:0008006" key="3">
    <source>
        <dbReference type="Google" id="ProtNLM"/>
    </source>
</evidence>
<accession>A0AAV4NY80</accession>
<dbReference type="EMBL" id="BPLQ01002109">
    <property type="protein sequence ID" value="GIX88911.1"/>
    <property type="molecule type" value="Genomic_DNA"/>
</dbReference>
<evidence type="ECO:0000313" key="1">
    <source>
        <dbReference type="EMBL" id="GIX88911.1"/>
    </source>
</evidence>
<sequence>MLRNKSKRLLGVAKTTCQALSAVANTASTGPVRHMASCEIPATCYPAGIGWQRRPVDSLGLTDRNFSHFSCVPTLPIPPVLQNIPVLFPVLLSPEFLRCR</sequence>
<dbReference type="AlphaFoldDB" id="A0AAV4NY80"/>
<gene>
    <name evidence="1" type="ORF">CDAR_383501</name>
</gene>
<organism evidence="1 2">
    <name type="scientific">Caerostris darwini</name>
    <dbReference type="NCBI Taxonomy" id="1538125"/>
    <lineage>
        <taxon>Eukaryota</taxon>
        <taxon>Metazoa</taxon>
        <taxon>Ecdysozoa</taxon>
        <taxon>Arthropoda</taxon>
        <taxon>Chelicerata</taxon>
        <taxon>Arachnida</taxon>
        <taxon>Araneae</taxon>
        <taxon>Araneomorphae</taxon>
        <taxon>Entelegynae</taxon>
        <taxon>Araneoidea</taxon>
        <taxon>Araneidae</taxon>
        <taxon>Caerostris</taxon>
    </lineage>
</organism>